<proteinExistence type="predicted"/>
<name>A0ABW5DAR4_9BACT</name>
<protein>
    <submittedName>
        <fullName evidence="3">Uncharacterized protein</fullName>
    </submittedName>
</protein>
<keyword evidence="4" id="KW-1185">Reference proteome</keyword>
<keyword evidence="1" id="KW-0175">Coiled coil</keyword>
<dbReference type="EMBL" id="JBHUIT010000034">
    <property type="protein sequence ID" value="MFD2257899.1"/>
    <property type="molecule type" value="Genomic_DNA"/>
</dbReference>
<evidence type="ECO:0000313" key="3">
    <source>
        <dbReference type="EMBL" id="MFD2257899.1"/>
    </source>
</evidence>
<reference evidence="4" key="1">
    <citation type="journal article" date="2019" name="Int. J. Syst. Evol. Microbiol.">
        <title>The Global Catalogue of Microorganisms (GCM) 10K type strain sequencing project: providing services to taxonomists for standard genome sequencing and annotation.</title>
        <authorList>
            <consortium name="The Broad Institute Genomics Platform"/>
            <consortium name="The Broad Institute Genome Sequencing Center for Infectious Disease"/>
            <person name="Wu L."/>
            <person name="Ma J."/>
        </authorList>
    </citation>
    <scope>NUCLEOTIDE SEQUENCE [LARGE SCALE GENOMIC DNA]</scope>
    <source>
        <strain evidence="4">CGMCC 4.7106</strain>
    </source>
</reference>
<keyword evidence="2" id="KW-0472">Membrane</keyword>
<evidence type="ECO:0000256" key="2">
    <source>
        <dbReference type="SAM" id="Phobius"/>
    </source>
</evidence>
<keyword evidence="2" id="KW-0812">Transmembrane</keyword>
<sequence length="420" mass="45765">MISGTQLLPLLIGAAIGVGGWMFGQRQGGSVDASVIQGIENQLRIAQEEIEILTDENESLRSLAQGGGEVAVPAEMIAQVEKDYGLHFISNPVVHRIATEELGYRVEAALESRLGPQGMDDRQEAYRRIGWLRAEDNLLNQLAAVRSVGAVGWFDEQTGEAWVTDKFDLKNIPDQAAMLRLLVRVLLNQHFPPAPSYPGDDAARAREALHAGAASGAETRFYAASARGIGFVPMNDAGAASRLLLALPDFIQGLTMFPVVEGKGLADTLFVKGIGEFSEGMRNAPANTFGIVLPGEDPRGGKIDFPEFPDEIYLQESAGYLGLRLWLSEMGDVGVAEEVARGWMRDGYTLFADGDMSSGLLWDVEFESKEIADMFETAAKERVSAMEQIDGSRFFSVLRTSGNRVRFLNLAEAETLEAFR</sequence>
<organism evidence="3 4">
    <name type="scientific">Luteolibacter algae</name>
    <dbReference type="NCBI Taxonomy" id="454151"/>
    <lineage>
        <taxon>Bacteria</taxon>
        <taxon>Pseudomonadati</taxon>
        <taxon>Verrucomicrobiota</taxon>
        <taxon>Verrucomicrobiia</taxon>
        <taxon>Verrucomicrobiales</taxon>
        <taxon>Verrucomicrobiaceae</taxon>
        <taxon>Luteolibacter</taxon>
    </lineage>
</organism>
<dbReference type="RefSeq" id="WP_386821299.1">
    <property type="nucleotide sequence ID" value="NZ_JBHUIT010000034.1"/>
</dbReference>
<feature type="transmembrane region" description="Helical" evidence="2">
    <location>
        <begin position="7"/>
        <end position="24"/>
    </location>
</feature>
<evidence type="ECO:0000256" key="1">
    <source>
        <dbReference type="SAM" id="Coils"/>
    </source>
</evidence>
<gene>
    <name evidence="3" type="ORF">ACFSSA_14550</name>
</gene>
<keyword evidence="2" id="KW-1133">Transmembrane helix</keyword>
<feature type="coiled-coil region" evidence="1">
    <location>
        <begin position="36"/>
        <end position="63"/>
    </location>
</feature>
<dbReference type="Proteomes" id="UP001597375">
    <property type="component" value="Unassembled WGS sequence"/>
</dbReference>
<evidence type="ECO:0000313" key="4">
    <source>
        <dbReference type="Proteomes" id="UP001597375"/>
    </source>
</evidence>
<comment type="caution">
    <text evidence="3">The sequence shown here is derived from an EMBL/GenBank/DDBJ whole genome shotgun (WGS) entry which is preliminary data.</text>
</comment>
<accession>A0ABW5DAR4</accession>